<sequence>MMRALLLFASLDHVGSQLTQFGAPQRFVTVTLTLSDTEQGAAFPRQTNSLHRMHFCVSSSSSSSSICDVGDGIL</sequence>
<feature type="signal peptide" evidence="1">
    <location>
        <begin position="1"/>
        <end position="16"/>
    </location>
</feature>
<dbReference type="Proteomes" id="UP000274429">
    <property type="component" value="Unassembled WGS sequence"/>
</dbReference>
<evidence type="ECO:0000313" key="4">
    <source>
        <dbReference type="WBParaSite" id="TTAC_0000278301-mRNA-1"/>
    </source>
</evidence>
<evidence type="ECO:0000256" key="1">
    <source>
        <dbReference type="SAM" id="SignalP"/>
    </source>
</evidence>
<accession>A0A0R3WPU3</accession>
<protein>
    <submittedName>
        <fullName evidence="4">Secreted protein</fullName>
    </submittedName>
</protein>
<gene>
    <name evidence="2" type="ORF">TTAC_LOCUS2768</name>
</gene>
<organism evidence="4">
    <name type="scientific">Hydatigena taeniaeformis</name>
    <name type="common">Feline tapeworm</name>
    <name type="synonym">Taenia taeniaeformis</name>
    <dbReference type="NCBI Taxonomy" id="6205"/>
    <lineage>
        <taxon>Eukaryota</taxon>
        <taxon>Metazoa</taxon>
        <taxon>Spiralia</taxon>
        <taxon>Lophotrochozoa</taxon>
        <taxon>Platyhelminthes</taxon>
        <taxon>Cestoda</taxon>
        <taxon>Eucestoda</taxon>
        <taxon>Cyclophyllidea</taxon>
        <taxon>Taeniidae</taxon>
        <taxon>Hydatigera</taxon>
    </lineage>
</organism>
<evidence type="ECO:0000313" key="2">
    <source>
        <dbReference type="EMBL" id="VDM21112.1"/>
    </source>
</evidence>
<reference evidence="4" key="1">
    <citation type="submission" date="2017-02" db="UniProtKB">
        <authorList>
            <consortium name="WormBaseParasite"/>
        </authorList>
    </citation>
    <scope>IDENTIFICATION</scope>
</reference>
<feature type="chain" id="PRO_5043132971" evidence="1">
    <location>
        <begin position="17"/>
        <end position="74"/>
    </location>
</feature>
<dbReference type="WBParaSite" id="TTAC_0000278301-mRNA-1">
    <property type="protein sequence ID" value="TTAC_0000278301-mRNA-1"/>
    <property type="gene ID" value="TTAC_0000278301"/>
</dbReference>
<keyword evidence="3" id="KW-1185">Reference proteome</keyword>
<reference evidence="2 3" key="2">
    <citation type="submission" date="2018-11" db="EMBL/GenBank/DDBJ databases">
        <authorList>
            <consortium name="Pathogen Informatics"/>
        </authorList>
    </citation>
    <scope>NUCLEOTIDE SEQUENCE [LARGE SCALE GENOMIC DNA]</scope>
</reference>
<evidence type="ECO:0000313" key="3">
    <source>
        <dbReference type="Proteomes" id="UP000274429"/>
    </source>
</evidence>
<dbReference type="AlphaFoldDB" id="A0A0R3WPU3"/>
<name>A0A0R3WPU3_HYDTA</name>
<dbReference type="EMBL" id="UYWX01001488">
    <property type="protein sequence ID" value="VDM21112.1"/>
    <property type="molecule type" value="Genomic_DNA"/>
</dbReference>
<proteinExistence type="predicted"/>
<keyword evidence="1" id="KW-0732">Signal</keyword>